<dbReference type="Gene3D" id="3.40.640.10">
    <property type="entry name" value="Type I PLP-dependent aspartate aminotransferase-like (Major domain)"/>
    <property type="match status" value="1"/>
</dbReference>
<dbReference type="PANTHER" id="PTHR46383">
    <property type="entry name" value="ASPARTATE AMINOTRANSFERASE"/>
    <property type="match status" value="1"/>
</dbReference>
<dbReference type="GO" id="GO:0004069">
    <property type="term" value="F:L-aspartate:2-oxoglutarate aminotransferase activity"/>
    <property type="evidence" value="ECO:0007669"/>
    <property type="project" value="UniProtKB-EC"/>
</dbReference>
<dbReference type="PROSITE" id="PS00105">
    <property type="entry name" value="AA_TRANSFER_CLASS_1"/>
    <property type="match status" value="1"/>
</dbReference>
<dbReference type="InterPro" id="IPR015424">
    <property type="entry name" value="PyrdxlP-dep_Trfase"/>
</dbReference>
<evidence type="ECO:0000256" key="5">
    <source>
        <dbReference type="ARBA" id="ARBA00022898"/>
    </source>
</evidence>
<dbReference type="InterPro" id="IPR004838">
    <property type="entry name" value="NHTrfase_class1_PyrdxlP-BS"/>
</dbReference>
<evidence type="ECO:0000313" key="9">
    <source>
        <dbReference type="Proteomes" id="UP001519363"/>
    </source>
</evidence>
<evidence type="ECO:0000256" key="6">
    <source>
        <dbReference type="RuleBase" id="RU000481"/>
    </source>
</evidence>
<evidence type="ECO:0000256" key="3">
    <source>
        <dbReference type="ARBA" id="ARBA00022576"/>
    </source>
</evidence>
<sequence>MTTTYTHDDKPRPTPVADIPPSCVHEVFREVEQWERERGVPAIRLHVGEPAFRPSPVVAGALAAAVRDGRDSYTTAEGVLELREAVVAKLVRDNGHDTDPGLVFVTPGSTQGLFAIMKSLHSPGARLLLPAVHWPVHLQQCLLAGYTPDFYPLDEHMRPDPVALAALPEVPNTVLLLNTPSNPAGALCDAQLLGTLIDLARSRGWTVVSDEAYEDFAFDGPHVSAASLEVGLPAEDRIVFSAFSFSKSYAMTGYRLGYVVAPNEHHARTLCTVQEASIVCPALPVQLAGLAALGEREQAAANGVFVRATRDRALAPLVAAGLLAHLPSGGWYALLDCAHTGRKAEDFAADLLRLQGVALAPAAGFALRRGRSGFVADTGSRQLLRLAFCGAPEQVAEGAERIAAFVGSW</sequence>
<gene>
    <name evidence="8" type="ORF">JOF53_008578</name>
</gene>
<comment type="caution">
    <text evidence="8">The sequence shown here is derived from an EMBL/GenBank/DDBJ whole genome shotgun (WGS) entry which is preliminary data.</text>
</comment>
<evidence type="ECO:0000256" key="1">
    <source>
        <dbReference type="ARBA" id="ARBA00001933"/>
    </source>
</evidence>
<keyword evidence="5" id="KW-0663">Pyridoxal phosphate</keyword>
<keyword evidence="9" id="KW-1185">Reference proteome</keyword>
<dbReference type="PANTHER" id="PTHR46383:SF2">
    <property type="entry name" value="AMINOTRANSFERASE"/>
    <property type="match status" value="1"/>
</dbReference>
<dbReference type="InterPro" id="IPR050596">
    <property type="entry name" value="AspAT/PAT-like"/>
</dbReference>
<dbReference type="CDD" id="cd00609">
    <property type="entry name" value="AAT_like"/>
    <property type="match status" value="1"/>
</dbReference>
<evidence type="ECO:0000256" key="4">
    <source>
        <dbReference type="ARBA" id="ARBA00022679"/>
    </source>
</evidence>
<organism evidence="8 9">
    <name type="scientific">Crossiella equi</name>
    <dbReference type="NCBI Taxonomy" id="130796"/>
    <lineage>
        <taxon>Bacteria</taxon>
        <taxon>Bacillati</taxon>
        <taxon>Actinomycetota</taxon>
        <taxon>Actinomycetes</taxon>
        <taxon>Pseudonocardiales</taxon>
        <taxon>Pseudonocardiaceae</taxon>
        <taxon>Crossiella</taxon>
    </lineage>
</organism>
<accession>A0ABS5ATC0</accession>
<dbReference type="Proteomes" id="UP001519363">
    <property type="component" value="Unassembled WGS sequence"/>
</dbReference>
<proteinExistence type="inferred from homology"/>
<keyword evidence="3 6" id="KW-0032">Aminotransferase</keyword>
<evidence type="ECO:0000256" key="2">
    <source>
        <dbReference type="ARBA" id="ARBA00007441"/>
    </source>
</evidence>
<dbReference type="RefSeq" id="WP_086786184.1">
    <property type="nucleotide sequence ID" value="NZ_JAGIOO010000001.1"/>
</dbReference>
<evidence type="ECO:0000259" key="7">
    <source>
        <dbReference type="Pfam" id="PF00155"/>
    </source>
</evidence>
<dbReference type="Pfam" id="PF00155">
    <property type="entry name" value="Aminotran_1_2"/>
    <property type="match status" value="1"/>
</dbReference>
<comment type="cofactor">
    <cofactor evidence="1 6">
        <name>pyridoxal 5'-phosphate</name>
        <dbReference type="ChEBI" id="CHEBI:597326"/>
    </cofactor>
</comment>
<evidence type="ECO:0000313" key="8">
    <source>
        <dbReference type="EMBL" id="MBP2479706.1"/>
    </source>
</evidence>
<reference evidence="8 9" key="1">
    <citation type="submission" date="2021-03" db="EMBL/GenBank/DDBJ databases">
        <title>Sequencing the genomes of 1000 actinobacteria strains.</title>
        <authorList>
            <person name="Klenk H.-P."/>
        </authorList>
    </citation>
    <scope>NUCLEOTIDE SEQUENCE [LARGE SCALE GENOMIC DNA]</scope>
    <source>
        <strain evidence="8 9">DSM 44580</strain>
    </source>
</reference>
<keyword evidence="4 6" id="KW-0808">Transferase</keyword>
<dbReference type="EMBL" id="JAGIOO010000001">
    <property type="protein sequence ID" value="MBP2479706.1"/>
    <property type="molecule type" value="Genomic_DNA"/>
</dbReference>
<feature type="domain" description="Aminotransferase class I/classII large" evidence="7">
    <location>
        <begin position="43"/>
        <end position="402"/>
    </location>
</feature>
<comment type="similarity">
    <text evidence="2 6">Belongs to the class-I pyridoxal-phosphate-dependent aminotransferase family.</text>
</comment>
<dbReference type="EC" id="2.6.1.-" evidence="6"/>
<dbReference type="SUPFAM" id="SSF53383">
    <property type="entry name" value="PLP-dependent transferases"/>
    <property type="match status" value="1"/>
</dbReference>
<protein>
    <recommendedName>
        <fullName evidence="6">Aminotransferase</fullName>
        <ecNumber evidence="6">2.6.1.-</ecNumber>
    </recommendedName>
</protein>
<name>A0ABS5ATC0_9PSEU</name>
<dbReference type="InterPro" id="IPR004839">
    <property type="entry name" value="Aminotransferase_I/II_large"/>
</dbReference>
<dbReference type="InterPro" id="IPR015421">
    <property type="entry name" value="PyrdxlP-dep_Trfase_major"/>
</dbReference>